<comment type="caution">
    <text evidence="2">The sequence shown here is derived from an EMBL/GenBank/DDBJ whole genome shotgun (WGS) entry which is preliminary data.</text>
</comment>
<protein>
    <recommendedName>
        <fullName evidence="4">Portal protein</fullName>
    </recommendedName>
</protein>
<name>A0A175RQD4_9HYPH</name>
<reference evidence="2 3" key="1">
    <citation type="journal article" date="2016" name="Front. Microbiol.">
        <title>Genomic Resource of Rice Seed Associated Bacteria.</title>
        <authorList>
            <person name="Midha S."/>
            <person name="Bansal K."/>
            <person name="Sharma S."/>
            <person name="Kumar N."/>
            <person name="Patil P.P."/>
            <person name="Chaudhry V."/>
            <person name="Patil P.B."/>
        </authorList>
    </citation>
    <scope>NUCLEOTIDE SEQUENCE [LARGE SCALE GENOMIC DNA]</scope>
    <source>
        <strain evidence="2 3">NS365</strain>
    </source>
</reference>
<dbReference type="EMBL" id="LDQA01000028">
    <property type="protein sequence ID" value="KTR05009.1"/>
    <property type="molecule type" value="Genomic_DNA"/>
</dbReference>
<accession>A0A175RQD4</accession>
<evidence type="ECO:0000313" key="3">
    <source>
        <dbReference type="Proteomes" id="UP000078529"/>
    </source>
</evidence>
<evidence type="ECO:0008006" key="4">
    <source>
        <dbReference type="Google" id="ProtNLM"/>
    </source>
</evidence>
<dbReference type="RefSeq" id="WP_058600773.1">
    <property type="nucleotide sequence ID" value="NZ_LDQA01000028.1"/>
</dbReference>
<feature type="region of interest" description="Disordered" evidence="1">
    <location>
        <begin position="475"/>
        <end position="497"/>
    </location>
</feature>
<keyword evidence="3" id="KW-1185">Reference proteome</keyword>
<dbReference type="PATRIC" id="fig|401562.4.peg.2454"/>
<proteinExistence type="predicted"/>
<evidence type="ECO:0000313" key="2">
    <source>
        <dbReference type="EMBL" id="KTR05009.1"/>
    </source>
</evidence>
<dbReference type="Proteomes" id="UP000078529">
    <property type="component" value="Unassembled WGS sequence"/>
</dbReference>
<feature type="region of interest" description="Disordered" evidence="1">
    <location>
        <begin position="155"/>
        <end position="183"/>
    </location>
</feature>
<organism evidence="2 3">
    <name type="scientific">Aureimonas ureilytica</name>
    <dbReference type="NCBI Taxonomy" id="401562"/>
    <lineage>
        <taxon>Bacteria</taxon>
        <taxon>Pseudomonadati</taxon>
        <taxon>Pseudomonadota</taxon>
        <taxon>Alphaproteobacteria</taxon>
        <taxon>Hyphomicrobiales</taxon>
        <taxon>Aurantimonadaceae</taxon>
        <taxon>Aureimonas</taxon>
    </lineage>
</organism>
<sequence>MSKTADSQTDQGRALRDEARKWLGRIEDAGKREKNWLEDAAKATAAYTGERSTAENTEAPGSTNYDFNILFANVETIVPAVINSAPAPDVRRRYGSDDPVAKDFAEMLERAIRVQVDDGKLQVEMEGMAQDGFLAGRGLIRLRFHSDFVDADTGRAEMEERDEAASDAPAPVEPTEAAQQSNERISFEAVSWRDARHGPARRWSDVPWWAFRHAMQKEDISGFADAGLVSSQAEPGEVEEDDDADRIVWEVWDKRTKRVLFISAGQGTILKMVDDPLGLSNFFPIATPVQPIEVTGRLMPVNPFSIYRKLADELDITTQRIRMVTKQLRVKGWYGGDQTELQSLLDADDNEFVPIKDFEQWAQNGGIAGAIAFWPVEKLVVVLAELYKNRDLTKQAIYEITGISDIVRGASKAAETLGAQQIKAQWGSLRIQKMQRMMERAARDLFLMMAEIIPTKFSPATLTAMTEIQIEPTPEEMQQAPAPMPPQPTPQTGQPDPQAMQVFQQARQAKLQHLMQLQALMRQRVATYYRIDVETDSTIKADLTRQKQEATEFMTAASGYFAAVGPLVQQGALPMNVAVEIFSSFSRMFNLGKSVEDALDEMVAQAKEAAGQPKTDPAAEAAKAEQEGKAKLLYADLQNRAIDGQIKQATGQADIAGKQLDQDIKRMDLQLKGLDLEIKRAELGLKQRQLMTPPAPPSFGGPAPA</sequence>
<gene>
    <name evidence="2" type="ORF">NS365_13355</name>
</gene>
<evidence type="ECO:0000256" key="1">
    <source>
        <dbReference type="SAM" id="MobiDB-lite"/>
    </source>
</evidence>
<dbReference type="AlphaFoldDB" id="A0A175RQD4"/>